<keyword evidence="2" id="KW-1185">Reference proteome</keyword>
<dbReference type="Pfam" id="PF10706">
    <property type="entry name" value="Aminoglyc_resit"/>
    <property type="match status" value="1"/>
</dbReference>
<name>A0A1W1VUM3_9DEIO</name>
<accession>A0A1W1VUM3</accession>
<evidence type="ECO:0000313" key="1">
    <source>
        <dbReference type="EMBL" id="SMB97026.1"/>
    </source>
</evidence>
<dbReference type="Gene3D" id="3.30.460.40">
    <property type="match status" value="1"/>
</dbReference>
<dbReference type="RefSeq" id="WP_170928852.1">
    <property type="nucleotide sequence ID" value="NZ_FWWU01000010.1"/>
</dbReference>
<dbReference type="STRING" id="695939.SAMN00790413_06300"/>
<gene>
    <name evidence="1" type="ORF">SAMN00790413_06300</name>
</gene>
<dbReference type="GO" id="GO:0016779">
    <property type="term" value="F:nucleotidyltransferase activity"/>
    <property type="evidence" value="ECO:0007669"/>
    <property type="project" value="UniProtKB-KW"/>
</dbReference>
<proteinExistence type="predicted"/>
<dbReference type="EMBL" id="FWWU01000010">
    <property type="protein sequence ID" value="SMB97026.1"/>
    <property type="molecule type" value="Genomic_DNA"/>
</dbReference>
<keyword evidence="1" id="KW-0808">Transferase</keyword>
<protein>
    <submittedName>
        <fullName evidence="1">Aminoglycoside-2''-adenylyltransferase</fullName>
    </submittedName>
</protein>
<dbReference type="Proteomes" id="UP000192582">
    <property type="component" value="Unassembled WGS sequence"/>
</dbReference>
<keyword evidence="1" id="KW-0548">Nucleotidyltransferase</keyword>
<evidence type="ECO:0000313" key="2">
    <source>
        <dbReference type="Proteomes" id="UP000192582"/>
    </source>
</evidence>
<sequence>MPDLQLALTDLYATLGDFLDRNREDGVFHAQVGGPGSVPCLQDLDVPELHVALLPDPITAAQAQALETLGYRPQGLHWLHPAGWRLVLLDETTSWRADQHALNALLAADPDAAAAYAQVFRREGREEADAVFRERATAHHARVTGFERACTAAQVLAPLDFPWMFAGGVALDLHVGAVTRPHEDLDVVVPRDRQAELQQHLQRLGWRLDVPVNRRYQPWVTPLIPPDFQVHARHPDLQEVMMLDLMLTDLSGGNWRYRRDPDITLPLEQARCYGPHHLPYLTPEAALLFKAGRPGSPVRPKDQRDFLRLRPYLTAAQQAWLSARIGATVPGHPWTAQLNASGGR</sequence>
<dbReference type="AlphaFoldDB" id="A0A1W1VUM3"/>
<organism evidence="1 2">
    <name type="scientific">Deinococcus hopiensis KR-140</name>
    <dbReference type="NCBI Taxonomy" id="695939"/>
    <lineage>
        <taxon>Bacteria</taxon>
        <taxon>Thermotogati</taxon>
        <taxon>Deinococcota</taxon>
        <taxon>Deinococci</taxon>
        <taxon>Deinococcales</taxon>
        <taxon>Deinococcaceae</taxon>
        <taxon>Deinococcus</taxon>
    </lineage>
</organism>
<reference evidence="1 2" key="1">
    <citation type="submission" date="2017-04" db="EMBL/GenBank/DDBJ databases">
        <authorList>
            <person name="Afonso C.L."/>
            <person name="Miller P.J."/>
            <person name="Scott M.A."/>
            <person name="Spackman E."/>
            <person name="Goraichik I."/>
            <person name="Dimitrov K.M."/>
            <person name="Suarez D.L."/>
            <person name="Swayne D.E."/>
        </authorList>
    </citation>
    <scope>NUCLEOTIDE SEQUENCE [LARGE SCALE GENOMIC DNA]</scope>
    <source>
        <strain evidence="1 2">KR-140</strain>
    </source>
</reference>
<dbReference type="InterPro" id="IPR019646">
    <property type="entry name" value="Aminoglyc_AdlTrfase"/>
</dbReference>